<name>A0A1V9EGP7_9BACT</name>
<dbReference type="AlphaFoldDB" id="A0A1V9EGP7"/>
<gene>
    <name evidence="2" type="ORF">A4H97_32685</name>
</gene>
<protein>
    <recommendedName>
        <fullName evidence="1">SnoaL-like domain-containing protein</fullName>
    </recommendedName>
</protein>
<evidence type="ECO:0000313" key="3">
    <source>
        <dbReference type="Proteomes" id="UP000192610"/>
    </source>
</evidence>
<accession>A0A1V9EGP7</accession>
<dbReference type="Gene3D" id="3.10.450.50">
    <property type="match status" value="1"/>
</dbReference>
<feature type="domain" description="SnoaL-like" evidence="1">
    <location>
        <begin position="18"/>
        <end position="119"/>
    </location>
</feature>
<organism evidence="2 3">
    <name type="scientific">Niastella yeongjuensis</name>
    <dbReference type="NCBI Taxonomy" id="354355"/>
    <lineage>
        <taxon>Bacteria</taxon>
        <taxon>Pseudomonadati</taxon>
        <taxon>Bacteroidota</taxon>
        <taxon>Chitinophagia</taxon>
        <taxon>Chitinophagales</taxon>
        <taxon>Chitinophagaceae</taxon>
        <taxon>Niastella</taxon>
    </lineage>
</organism>
<dbReference type="SUPFAM" id="SSF54427">
    <property type="entry name" value="NTF2-like"/>
    <property type="match status" value="1"/>
</dbReference>
<proteinExistence type="predicted"/>
<dbReference type="Pfam" id="PF12680">
    <property type="entry name" value="SnoaL_2"/>
    <property type="match status" value="1"/>
</dbReference>
<evidence type="ECO:0000313" key="2">
    <source>
        <dbReference type="EMBL" id="OQP45296.1"/>
    </source>
</evidence>
<dbReference type="InterPro" id="IPR037401">
    <property type="entry name" value="SnoaL-like"/>
</dbReference>
<dbReference type="EMBL" id="LVXG01000031">
    <property type="protein sequence ID" value="OQP45296.1"/>
    <property type="molecule type" value="Genomic_DNA"/>
</dbReference>
<evidence type="ECO:0000259" key="1">
    <source>
        <dbReference type="Pfam" id="PF12680"/>
    </source>
</evidence>
<dbReference type="Proteomes" id="UP000192610">
    <property type="component" value="Unassembled WGS sequence"/>
</dbReference>
<dbReference type="OrthoDB" id="674363at2"/>
<keyword evidence="3" id="KW-1185">Reference proteome</keyword>
<comment type="caution">
    <text evidence="2">The sequence shown here is derived from an EMBL/GenBank/DDBJ whole genome shotgun (WGS) entry which is preliminary data.</text>
</comment>
<dbReference type="STRING" id="354355.SAMN05660816_02460"/>
<reference evidence="3" key="1">
    <citation type="submission" date="2016-04" db="EMBL/GenBank/DDBJ databases">
        <authorList>
            <person name="Chen L."/>
            <person name="Zhuang W."/>
            <person name="Wang G."/>
        </authorList>
    </citation>
    <scope>NUCLEOTIDE SEQUENCE [LARGE SCALE GENOMIC DNA]</scope>
    <source>
        <strain evidence="3">17621</strain>
    </source>
</reference>
<dbReference type="InterPro" id="IPR032710">
    <property type="entry name" value="NTF2-like_dom_sf"/>
</dbReference>
<sequence>MTDAFPLPTRPEDIIPSLVDRFNSGDVRNQMALYAPDAVFVANDGRVITDHEEIASIIGRDIKLGLPLKTNVRHVFVGGDTAQIIVDWSIEGKGPDGKEIRLGGSACDIARRGADGFWRYIIDNNQGTAVRQPA</sequence>